<name>A0AAN4ZZI5_9RHOB</name>
<dbReference type="RefSeq" id="WP_035845582.1">
    <property type="nucleotide sequence ID" value="NZ_BNAB01000008.1"/>
</dbReference>
<reference evidence="11" key="1">
    <citation type="journal article" date="2014" name="Int. J. Syst. Evol. Microbiol.">
        <title>Complete genome sequence of Corynebacterium casei LMG S-19264T (=DSM 44701T), isolated from a smear-ripened cheese.</title>
        <authorList>
            <consortium name="US DOE Joint Genome Institute (JGI-PGF)"/>
            <person name="Walter F."/>
            <person name="Albersmeier A."/>
            <person name="Kalinowski J."/>
            <person name="Ruckert C."/>
        </authorList>
    </citation>
    <scope>NUCLEOTIDE SEQUENCE</scope>
    <source>
        <strain evidence="11">CGMCC 1.10859</strain>
    </source>
</reference>
<feature type="binding site" description="in other chain" evidence="8">
    <location>
        <begin position="15"/>
        <end position="17"/>
    </location>
    <ligand>
        <name>FMN</name>
        <dbReference type="ChEBI" id="CHEBI:58210"/>
        <note>ligand shared between dimeric partners</note>
    </ligand>
</feature>
<evidence type="ECO:0000256" key="7">
    <source>
        <dbReference type="PIRNR" id="PIRNR000232"/>
    </source>
</evidence>
<evidence type="ECO:0000256" key="8">
    <source>
        <dbReference type="PIRSR" id="PIRSR000232-1"/>
    </source>
</evidence>
<accession>A0AAN4ZZI5</accession>
<dbReference type="InterPro" id="IPR000415">
    <property type="entry name" value="Nitroreductase-like"/>
</dbReference>
<dbReference type="Proteomes" id="UP000199541">
    <property type="component" value="Unassembled WGS sequence"/>
</dbReference>
<dbReference type="Gene3D" id="3.40.109.10">
    <property type="entry name" value="NADH Oxidase"/>
    <property type="match status" value="1"/>
</dbReference>
<dbReference type="PANTHER" id="PTHR43821:SF1">
    <property type="entry name" value="NAD(P)H NITROREDUCTASE YDJA-RELATED"/>
    <property type="match status" value="1"/>
</dbReference>
<dbReference type="InterPro" id="IPR026021">
    <property type="entry name" value="YdjA-like"/>
</dbReference>
<keyword evidence="2 7" id="KW-0285">Flavoprotein</keyword>
<comment type="similarity">
    <text evidence="1 7">Belongs to the nitroreductase family.</text>
</comment>
<dbReference type="GO" id="GO:0016491">
    <property type="term" value="F:oxidoreductase activity"/>
    <property type="evidence" value="ECO:0007669"/>
    <property type="project" value="UniProtKB-UniRule"/>
</dbReference>
<feature type="binding site" description="in other chain" evidence="8">
    <location>
        <begin position="138"/>
        <end position="140"/>
    </location>
    <ligand>
        <name>FMN</name>
        <dbReference type="ChEBI" id="CHEBI:58210"/>
        <note>ligand shared between dimeric partners</note>
    </ligand>
</feature>
<sequence>MTTPNQAALDFLLSRRSRPIQTLAAPAPDREALAPILTAALRSPDHGKIEPWRLMVLQDGALTRLSKLAETRGKALGLEPEKTAKGVDMFAQTPLCVAVIASPEPSDKVPEIEQILSAGAVCTALLNAALAAGWGAHWLTRWVSHDRTFVEEGLGLAPHEFVAGLIHIGTETAPPPERPRPDPARKVAWVGE</sequence>
<evidence type="ECO:0000256" key="3">
    <source>
        <dbReference type="ARBA" id="ARBA00022643"/>
    </source>
</evidence>
<dbReference type="EC" id="1.-.-.-" evidence="7"/>
<dbReference type="EMBL" id="FNOB01000009">
    <property type="protein sequence ID" value="SDX06839.1"/>
    <property type="molecule type" value="Genomic_DNA"/>
</dbReference>
<evidence type="ECO:0000313" key="12">
    <source>
        <dbReference type="EMBL" id="SDX06839.1"/>
    </source>
</evidence>
<evidence type="ECO:0000313" key="11">
    <source>
        <dbReference type="EMBL" id="GHE02220.1"/>
    </source>
</evidence>
<evidence type="ECO:0000256" key="9">
    <source>
        <dbReference type="SAM" id="MobiDB-lite"/>
    </source>
</evidence>
<keyword evidence="6 7" id="KW-0520">NAD</keyword>
<dbReference type="PIRSF" id="PIRSF000232">
    <property type="entry name" value="YdjA"/>
    <property type="match status" value="1"/>
</dbReference>
<evidence type="ECO:0000256" key="1">
    <source>
        <dbReference type="ARBA" id="ARBA00007118"/>
    </source>
</evidence>
<protein>
    <recommendedName>
        <fullName evidence="7">Putative NAD(P)H nitroreductase</fullName>
        <ecNumber evidence="7">1.-.-.-</ecNumber>
    </recommendedName>
</protein>
<keyword evidence="3 7" id="KW-0288">FMN</keyword>
<reference evidence="12 13" key="2">
    <citation type="submission" date="2016-10" db="EMBL/GenBank/DDBJ databases">
        <authorList>
            <person name="Varghese N."/>
            <person name="Submissions S."/>
        </authorList>
    </citation>
    <scope>NUCLEOTIDE SEQUENCE [LARGE SCALE GENOMIC DNA]</scope>
    <source>
        <strain evidence="12 13">DSM 24802</strain>
    </source>
</reference>
<evidence type="ECO:0000256" key="2">
    <source>
        <dbReference type="ARBA" id="ARBA00022630"/>
    </source>
</evidence>
<evidence type="ECO:0000256" key="4">
    <source>
        <dbReference type="ARBA" id="ARBA00022857"/>
    </source>
</evidence>
<evidence type="ECO:0000313" key="14">
    <source>
        <dbReference type="Proteomes" id="UP000634647"/>
    </source>
</evidence>
<feature type="binding site" evidence="8">
    <location>
        <position position="46"/>
    </location>
    <ligand>
        <name>FMN</name>
        <dbReference type="ChEBI" id="CHEBI:58210"/>
        <note>ligand shared between dimeric partners</note>
    </ligand>
</feature>
<organism evidence="11 14">
    <name type="scientific">Allgaiera indica</name>
    <dbReference type="NCBI Taxonomy" id="765699"/>
    <lineage>
        <taxon>Bacteria</taxon>
        <taxon>Pseudomonadati</taxon>
        <taxon>Pseudomonadota</taxon>
        <taxon>Alphaproteobacteria</taxon>
        <taxon>Rhodobacterales</taxon>
        <taxon>Paracoccaceae</taxon>
        <taxon>Allgaiera</taxon>
    </lineage>
</organism>
<comment type="cofactor">
    <cofactor evidence="8">
        <name>FMN</name>
        <dbReference type="ChEBI" id="CHEBI:58210"/>
    </cofactor>
    <text evidence="8">Binds 1 FMN per subunit.</text>
</comment>
<dbReference type="InterPro" id="IPR029479">
    <property type="entry name" value="Nitroreductase"/>
</dbReference>
<dbReference type="SUPFAM" id="SSF55469">
    <property type="entry name" value="FMN-dependent nitroreductase-like"/>
    <property type="match status" value="1"/>
</dbReference>
<dbReference type="Proteomes" id="UP000634647">
    <property type="component" value="Unassembled WGS sequence"/>
</dbReference>
<dbReference type="EMBL" id="BNAB01000008">
    <property type="protein sequence ID" value="GHE02220.1"/>
    <property type="molecule type" value="Genomic_DNA"/>
</dbReference>
<evidence type="ECO:0000256" key="5">
    <source>
        <dbReference type="ARBA" id="ARBA00023002"/>
    </source>
</evidence>
<dbReference type="PANTHER" id="PTHR43821">
    <property type="entry name" value="NAD(P)H NITROREDUCTASE YDJA-RELATED"/>
    <property type="match status" value="1"/>
</dbReference>
<evidence type="ECO:0000256" key="6">
    <source>
        <dbReference type="ARBA" id="ARBA00023027"/>
    </source>
</evidence>
<comment type="caution">
    <text evidence="11">The sequence shown here is derived from an EMBL/GenBank/DDBJ whole genome shotgun (WGS) entry which is preliminary data.</text>
</comment>
<feature type="binding site" evidence="8">
    <location>
        <position position="42"/>
    </location>
    <ligand>
        <name>FMN</name>
        <dbReference type="ChEBI" id="CHEBI:58210"/>
        <note>ligand shared between dimeric partners</note>
    </ligand>
</feature>
<gene>
    <name evidence="11" type="ORF">GCM10008024_20960</name>
    <name evidence="12" type="ORF">SAMN05444006_109150</name>
</gene>
<dbReference type="AlphaFoldDB" id="A0AAN4ZZI5"/>
<keyword evidence="13" id="KW-1185">Reference proteome</keyword>
<dbReference type="InterPro" id="IPR052530">
    <property type="entry name" value="NAD(P)H_nitroreductase"/>
</dbReference>
<evidence type="ECO:0000259" key="10">
    <source>
        <dbReference type="Pfam" id="PF00881"/>
    </source>
</evidence>
<feature type="region of interest" description="Disordered" evidence="9">
    <location>
        <begin position="170"/>
        <end position="192"/>
    </location>
</feature>
<keyword evidence="5 7" id="KW-0560">Oxidoreductase</keyword>
<feature type="domain" description="Nitroreductase" evidence="10">
    <location>
        <begin position="21"/>
        <end position="169"/>
    </location>
</feature>
<reference evidence="11" key="3">
    <citation type="submission" date="2023-06" db="EMBL/GenBank/DDBJ databases">
        <authorList>
            <person name="Sun Q."/>
            <person name="Zhou Y."/>
        </authorList>
    </citation>
    <scope>NUCLEOTIDE SEQUENCE</scope>
    <source>
        <strain evidence="11">CGMCC 1.10859</strain>
    </source>
</reference>
<proteinExistence type="inferred from homology"/>
<evidence type="ECO:0000313" key="13">
    <source>
        <dbReference type="Proteomes" id="UP000199541"/>
    </source>
</evidence>
<keyword evidence="4 7" id="KW-0521">NADP</keyword>
<dbReference type="Pfam" id="PF00881">
    <property type="entry name" value="Nitroreductase"/>
    <property type="match status" value="1"/>
</dbReference>